<protein>
    <submittedName>
        <fullName evidence="2">C-type cytochrome</fullName>
    </submittedName>
</protein>
<name>A0A8I1D5W7_RHOER</name>
<gene>
    <name evidence="2" type="ORF">I3517_04645</name>
</gene>
<accession>A0A8I1D5W7</accession>
<evidence type="ECO:0000313" key="3">
    <source>
        <dbReference type="Proteomes" id="UP000627573"/>
    </source>
</evidence>
<organism evidence="2 3">
    <name type="scientific">Rhodococcus erythropolis</name>
    <name type="common">Arthrobacter picolinophilus</name>
    <dbReference type="NCBI Taxonomy" id="1833"/>
    <lineage>
        <taxon>Bacteria</taxon>
        <taxon>Bacillati</taxon>
        <taxon>Actinomycetota</taxon>
        <taxon>Actinomycetes</taxon>
        <taxon>Mycobacteriales</taxon>
        <taxon>Nocardiaceae</taxon>
        <taxon>Rhodococcus</taxon>
        <taxon>Rhodococcus erythropolis group</taxon>
    </lineage>
</organism>
<sequence>MNAGRSQNLACTPFFAAHCSACHSGENTANGQKAAFDGSPVAYASNAIGGSIDSDAASITNGSASEGPSIRTTSGENSSRPCRTERADPGPW</sequence>
<evidence type="ECO:0000256" key="1">
    <source>
        <dbReference type="SAM" id="MobiDB-lite"/>
    </source>
</evidence>
<comment type="caution">
    <text evidence="2">The sequence shown here is derived from an EMBL/GenBank/DDBJ whole genome shotgun (WGS) entry which is preliminary data.</text>
</comment>
<feature type="compositionally biased region" description="Basic and acidic residues" evidence="1">
    <location>
        <begin position="82"/>
        <end position="92"/>
    </location>
</feature>
<evidence type="ECO:0000313" key="2">
    <source>
        <dbReference type="EMBL" id="MBH5141899.1"/>
    </source>
</evidence>
<dbReference type="Proteomes" id="UP000627573">
    <property type="component" value="Unassembled WGS sequence"/>
</dbReference>
<dbReference type="AlphaFoldDB" id="A0A8I1D5W7"/>
<proteinExistence type="predicted"/>
<reference evidence="2 3" key="1">
    <citation type="submission" date="2020-12" db="EMBL/GenBank/DDBJ databases">
        <title>Draft genome sequence of furan degrading bacterial strain FUR100.</title>
        <authorList>
            <person name="Woiski C."/>
        </authorList>
    </citation>
    <scope>NUCLEOTIDE SEQUENCE [LARGE SCALE GENOMIC DNA]</scope>
    <source>
        <strain evidence="2 3">FUR100</strain>
    </source>
</reference>
<keyword evidence="3" id="KW-1185">Reference proteome</keyword>
<feature type="compositionally biased region" description="Polar residues" evidence="1">
    <location>
        <begin position="57"/>
        <end position="81"/>
    </location>
</feature>
<dbReference type="EMBL" id="JAECSB010000023">
    <property type="protein sequence ID" value="MBH5141899.1"/>
    <property type="molecule type" value="Genomic_DNA"/>
</dbReference>
<feature type="region of interest" description="Disordered" evidence="1">
    <location>
        <begin position="54"/>
        <end position="92"/>
    </location>
</feature>